<dbReference type="RefSeq" id="WP_002643094.1">
    <property type="nucleotide sequence ID" value="NZ_CP019448.1"/>
</dbReference>
<sequence>MNLAQTICLQHKFDLRGVLQWRVSDAESLVSSQAWENNIKQKSEIIQAQADMIASVNKTIAGAAKSTNETIAKNIAALVNR</sequence>
<dbReference type="HOGENOM" id="CLU_2587821_0_0_4"/>
<reference evidence="1 2" key="1">
    <citation type="submission" date="2010-03" db="EMBL/GenBank/DDBJ databases">
        <authorList>
            <consortium name="The Broad Institute Genome Sequencing Platform"/>
            <person name="Ward D."/>
            <person name="Earl A."/>
            <person name="Feldgarden M."/>
            <person name="Gevers D."/>
            <person name="Young S."/>
            <person name="Zeng Q."/>
            <person name="Koehrsen M."/>
            <person name="Alvarado L."/>
            <person name="Berlin A.M."/>
            <person name="Borenstein D."/>
            <person name="Chapman S.B."/>
            <person name="Chen Z."/>
            <person name="Engels R."/>
            <person name="Freedman E."/>
            <person name="Gellesch M."/>
            <person name="Goldberg J."/>
            <person name="Griggs A."/>
            <person name="Gujja S."/>
            <person name="Heilman E.R."/>
            <person name="Heiman D.I."/>
            <person name="Hepburn T.A."/>
            <person name="Howarth C."/>
            <person name="Jen D."/>
            <person name="Larson L."/>
            <person name="Mehta T."/>
            <person name="Park D."/>
            <person name="Pearson M."/>
            <person name="Richards J."/>
            <person name="Roberts A."/>
            <person name="Saif S."/>
            <person name="Shea T.D."/>
            <person name="Shenoy N."/>
            <person name="Sisk P."/>
            <person name="Stolte C."/>
            <person name="Sykes S.N."/>
            <person name="Walk T."/>
            <person name="White J."/>
            <person name="Yandava C."/>
            <person name="Izard J."/>
            <person name="Baranova O.V."/>
            <person name="Blanton J.M."/>
            <person name="Tanner A.C."/>
            <person name="Dewhirst F."/>
            <person name="Haas B."/>
            <person name="Nusbaum C."/>
            <person name="Birren B."/>
        </authorList>
    </citation>
    <scope>NUCLEOTIDE SEQUENCE [LARGE SCALE GENOMIC DNA]</scope>
    <source>
        <strain evidence="1 2">ATCC 29453</strain>
    </source>
</reference>
<reference evidence="1 2" key="2">
    <citation type="submission" date="2011-10" db="EMBL/GenBank/DDBJ databases">
        <title>The Genome Sequence of Simonsiella muelleri ATCC 29453.</title>
        <authorList>
            <consortium name="The Broad Institute Genome Sequencing Platform"/>
            <consortium name="The Broad Institute Genome Sequencing Center for Infectious Disease"/>
            <person name="Earl A."/>
            <person name="Ward D."/>
            <person name="Feldgarden M."/>
            <person name="Gevers D."/>
            <person name="Izard J."/>
            <person name="Baranova O.V."/>
            <person name="Blanton J.M."/>
            <person name="Tanner A.C."/>
            <person name="Dewhirst F."/>
            <person name="Young S.K."/>
            <person name="Zeng Q."/>
            <person name="Gargeya S."/>
            <person name="Fitzgerald M."/>
            <person name="Haas B."/>
            <person name="Abouelleil A."/>
            <person name="Alvarado L."/>
            <person name="Arachchi H.M."/>
            <person name="Berlin A."/>
            <person name="Brown A."/>
            <person name="Chapman S.B."/>
            <person name="Chen Z."/>
            <person name="Dunbar C."/>
            <person name="Freedman E."/>
            <person name="Gearin G."/>
            <person name="Goldberg J."/>
            <person name="Griggs A."/>
            <person name="Gujja S."/>
            <person name="Heiman D."/>
            <person name="Howarth C."/>
            <person name="Larson L."/>
            <person name="Lui A."/>
            <person name="MacDonald P.J.P."/>
            <person name="Montmayeur A."/>
            <person name="Murphy C."/>
            <person name="Neiman D."/>
            <person name="Pearson M."/>
            <person name="Priest M."/>
            <person name="Roberts A."/>
            <person name="Saif S."/>
            <person name="Shea T."/>
            <person name="Shenoy N."/>
            <person name="Sisk P."/>
            <person name="Stolte C."/>
            <person name="Sykes S."/>
            <person name="Wortman J."/>
            <person name="Nusbaum C."/>
            <person name="Birren B."/>
        </authorList>
    </citation>
    <scope>NUCLEOTIDE SEQUENCE [LARGE SCALE GENOMIC DNA]</scope>
    <source>
        <strain evidence="1 2">ATCC 29453</strain>
    </source>
</reference>
<dbReference type="AlphaFoldDB" id="V9H7X4"/>
<dbReference type="KEGG" id="smur:BWP33_07440"/>
<accession>V9H7X4</accession>
<proteinExistence type="predicted"/>
<comment type="caution">
    <text evidence="1">The sequence shown here is derived from an EMBL/GenBank/DDBJ whole genome shotgun (WGS) entry which is preliminary data.</text>
</comment>
<evidence type="ECO:0000313" key="2">
    <source>
        <dbReference type="Proteomes" id="UP000017813"/>
    </source>
</evidence>
<protein>
    <submittedName>
        <fullName evidence="1">Uncharacterized protein</fullName>
    </submittedName>
</protein>
<evidence type="ECO:0000313" key="1">
    <source>
        <dbReference type="EMBL" id="EFG30495.2"/>
    </source>
</evidence>
<keyword evidence="2" id="KW-1185">Reference proteome</keyword>
<gene>
    <name evidence="1" type="ORF">HMPREF9021_01782</name>
</gene>
<name>V9H7X4_9NEIS</name>
<dbReference type="EMBL" id="ADCY02000071">
    <property type="protein sequence ID" value="EFG30495.2"/>
    <property type="molecule type" value="Genomic_DNA"/>
</dbReference>
<organism evidence="1 2">
    <name type="scientific">Simonsiella muelleri ATCC 29453</name>
    <dbReference type="NCBI Taxonomy" id="641147"/>
    <lineage>
        <taxon>Bacteria</taxon>
        <taxon>Pseudomonadati</taxon>
        <taxon>Pseudomonadota</taxon>
        <taxon>Betaproteobacteria</taxon>
        <taxon>Neisseriales</taxon>
        <taxon>Neisseriaceae</taxon>
        <taxon>Simonsiella</taxon>
    </lineage>
</organism>
<dbReference type="Proteomes" id="UP000017813">
    <property type="component" value="Unassembled WGS sequence"/>
</dbReference>
<dbReference type="STRING" id="641147.HMPREF9021_01782"/>